<accession>A0A183TIW1</accession>
<proteinExistence type="predicted"/>
<dbReference type="WBParaSite" id="SSLN_0001703301-mRNA-1">
    <property type="protein sequence ID" value="SSLN_0001703301-mRNA-1"/>
    <property type="gene ID" value="SSLN_0001703301"/>
</dbReference>
<organism evidence="3">
    <name type="scientific">Schistocephalus solidus</name>
    <name type="common">Tapeworm</name>
    <dbReference type="NCBI Taxonomy" id="70667"/>
    <lineage>
        <taxon>Eukaryota</taxon>
        <taxon>Metazoa</taxon>
        <taxon>Spiralia</taxon>
        <taxon>Lophotrochozoa</taxon>
        <taxon>Platyhelminthes</taxon>
        <taxon>Cestoda</taxon>
        <taxon>Eucestoda</taxon>
        <taxon>Diphyllobothriidea</taxon>
        <taxon>Diphyllobothriidae</taxon>
        <taxon>Schistocephalus</taxon>
    </lineage>
</organism>
<evidence type="ECO:0000313" key="2">
    <source>
        <dbReference type="Proteomes" id="UP000275846"/>
    </source>
</evidence>
<dbReference type="Proteomes" id="UP000275846">
    <property type="component" value="Unassembled WGS sequence"/>
</dbReference>
<reference evidence="1 2" key="2">
    <citation type="submission" date="2018-11" db="EMBL/GenBank/DDBJ databases">
        <authorList>
            <consortium name="Pathogen Informatics"/>
        </authorList>
    </citation>
    <scope>NUCLEOTIDE SEQUENCE [LARGE SCALE GENOMIC DNA]</scope>
    <source>
        <strain evidence="1 2">NST_G2</strain>
    </source>
</reference>
<name>A0A183TIW1_SCHSO</name>
<evidence type="ECO:0000313" key="1">
    <source>
        <dbReference type="EMBL" id="VDM02794.1"/>
    </source>
</evidence>
<reference evidence="3" key="1">
    <citation type="submission" date="2016-06" db="UniProtKB">
        <authorList>
            <consortium name="WormBaseParasite"/>
        </authorList>
    </citation>
    <scope>IDENTIFICATION</scope>
</reference>
<dbReference type="AlphaFoldDB" id="A0A183TIW1"/>
<evidence type="ECO:0000313" key="3">
    <source>
        <dbReference type="WBParaSite" id="SSLN_0001703301-mRNA-1"/>
    </source>
</evidence>
<sequence length="95" mass="10767">MALVALELAPDKVDMSALSETRASEQGQLEEVGASYTFFWSGRLKAEWRDAGDAFAIWNDIVERLPRGINDRLMILCQFIRRDKFATSISAYAHQ</sequence>
<keyword evidence="2" id="KW-1185">Reference proteome</keyword>
<protein>
    <submittedName>
        <fullName evidence="3">Mutator family transposase</fullName>
    </submittedName>
</protein>
<dbReference type="EMBL" id="UYSU01041045">
    <property type="protein sequence ID" value="VDM02794.1"/>
    <property type="molecule type" value="Genomic_DNA"/>
</dbReference>
<gene>
    <name evidence="1" type="ORF">SSLN_LOCUS16408</name>
</gene>